<protein>
    <submittedName>
        <fullName evidence="2">Uncharacterized protein</fullName>
    </submittedName>
</protein>
<proteinExistence type="predicted"/>
<reference evidence="3" key="1">
    <citation type="submission" date="2013-09" db="EMBL/GenBank/DDBJ databases">
        <title>Corchorus olitorius genome sequencing.</title>
        <authorList>
            <person name="Alam M."/>
            <person name="Haque M.S."/>
            <person name="Islam M.S."/>
            <person name="Emdad E.M."/>
            <person name="Islam M.M."/>
            <person name="Ahmed B."/>
            <person name="Halim A."/>
            <person name="Hossen Q.M.M."/>
            <person name="Hossain M.Z."/>
            <person name="Ahmed R."/>
            <person name="Khan M.M."/>
            <person name="Islam R."/>
            <person name="Rashid M.M."/>
            <person name="Khan S.A."/>
            <person name="Rahman M.S."/>
            <person name="Alam M."/>
            <person name="Yahiya A.S."/>
            <person name="Khan M.S."/>
            <person name="Azam M.S."/>
            <person name="Haque T."/>
            <person name="Lashkar M.Z.H."/>
            <person name="Akhand A.I."/>
            <person name="Morshed G."/>
            <person name="Roy S."/>
            <person name="Uddin K.S."/>
            <person name="Rabeya T."/>
            <person name="Hossain A.S."/>
            <person name="Chowdhury A."/>
            <person name="Snigdha A.R."/>
            <person name="Mortoza M.S."/>
            <person name="Matin S.A."/>
            <person name="Hoque S.M.E."/>
            <person name="Islam M.K."/>
            <person name="Roy D.K."/>
            <person name="Haider R."/>
            <person name="Moosa M.M."/>
            <person name="Elias S.M."/>
            <person name="Hasan A.M."/>
            <person name="Jahan S."/>
            <person name="Shafiuddin M."/>
            <person name="Mahmood N."/>
            <person name="Shommy N.S."/>
        </authorList>
    </citation>
    <scope>NUCLEOTIDE SEQUENCE [LARGE SCALE GENOMIC DNA]</scope>
    <source>
        <strain evidence="3">cv. O-4</strain>
    </source>
</reference>
<sequence length="271" mass="28861">MVGVPRGQHRAGSHVVPGAGGHWRFARHQLRLYQCVLGDRGGERADLPDRAADQLLRSALRRRHGFAHARRRLRLHRLDGHLARVCDLHIHLPGAGGGHHGAGRAALHRAAAAYRLCAVFAGDHPAGNAWHHGHQQAAELDPGAVAGVAGAALRCGVAAQSTRLCRLAELRRLVGIRPRFQPAGLWRRLHRGLCADRADRRAGRLPALPARKDARQPRQVVAGLAGGRARLGGAGRAQDAGRLLSGLPRRSARGGHGARRGAHADVPGGLS</sequence>
<evidence type="ECO:0000313" key="3">
    <source>
        <dbReference type="Proteomes" id="UP000187203"/>
    </source>
</evidence>
<dbReference type="AlphaFoldDB" id="A0A1R3L3Q4"/>
<dbReference type="Proteomes" id="UP000187203">
    <property type="component" value="Unassembled WGS sequence"/>
</dbReference>
<organism evidence="2 3">
    <name type="scientific">Corchorus olitorius</name>
    <dbReference type="NCBI Taxonomy" id="93759"/>
    <lineage>
        <taxon>Eukaryota</taxon>
        <taxon>Viridiplantae</taxon>
        <taxon>Streptophyta</taxon>
        <taxon>Embryophyta</taxon>
        <taxon>Tracheophyta</taxon>
        <taxon>Spermatophyta</taxon>
        <taxon>Magnoliopsida</taxon>
        <taxon>eudicotyledons</taxon>
        <taxon>Gunneridae</taxon>
        <taxon>Pentapetalae</taxon>
        <taxon>rosids</taxon>
        <taxon>malvids</taxon>
        <taxon>Malvales</taxon>
        <taxon>Malvaceae</taxon>
        <taxon>Grewioideae</taxon>
        <taxon>Apeibeae</taxon>
        <taxon>Corchorus</taxon>
    </lineage>
</organism>
<feature type="region of interest" description="Disordered" evidence="1">
    <location>
        <begin position="232"/>
        <end position="271"/>
    </location>
</feature>
<name>A0A1R3L3Q4_9ROSI</name>
<evidence type="ECO:0000256" key="1">
    <source>
        <dbReference type="SAM" id="MobiDB-lite"/>
    </source>
</evidence>
<evidence type="ECO:0000313" key="2">
    <source>
        <dbReference type="EMBL" id="OMP13918.1"/>
    </source>
</evidence>
<keyword evidence="3" id="KW-1185">Reference proteome</keyword>
<comment type="caution">
    <text evidence="2">The sequence shown here is derived from an EMBL/GenBank/DDBJ whole genome shotgun (WGS) entry which is preliminary data.</text>
</comment>
<feature type="non-terminal residue" evidence="2">
    <location>
        <position position="271"/>
    </location>
</feature>
<feature type="compositionally biased region" description="Basic residues" evidence="1">
    <location>
        <begin position="250"/>
        <end position="261"/>
    </location>
</feature>
<accession>A0A1R3L3Q4</accession>
<gene>
    <name evidence="2" type="ORF">COLO4_00634</name>
</gene>
<dbReference type="EMBL" id="AWUE01002818">
    <property type="protein sequence ID" value="OMP13918.1"/>
    <property type="molecule type" value="Genomic_DNA"/>
</dbReference>